<feature type="transmembrane region" description="Helical" evidence="1">
    <location>
        <begin position="20"/>
        <end position="52"/>
    </location>
</feature>
<keyword evidence="1" id="KW-0472">Membrane</keyword>
<dbReference type="WBParaSite" id="HPBE_0001765401-mRNA-1">
    <property type="protein sequence ID" value="HPBE_0001765401-mRNA-1"/>
    <property type="gene ID" value="HPBE_0001765401"/>
</dbReference>
<dbReference type="AlphaFoldDB" id="A0A183G7A9"/>
<evidence type="ECO:0000256" key="1">
    <source>
        <dbReference type="SAM" id="Phobius"/>
    </source>
</evidence>
<proteinExistence type="predicted"/>
<organism evidence="3 4">
    <name type="scientific">Heligmosomoides polygyrus</name>
    <name type="common">Parasitic roundworm</name>
    <dbReference type="NCBI Taxonomy" id="6339"/>
    <lineage>
        <taxon>Eukaryota</taxon>
        <taxon>Metazoa</taxon>
        <taxon>Ecdysozoa</taxon>
        <taxon>Nematoda</taxon>
        <taxon>Chromadorea</taxon>
        <taxon>Rhabditida</taxon>
        <taxon>Rhabditina</taxon>
        <taxon>Rhabditomorpha</taxon>
        <taxon>Strongyloidea</taxon>
        <taxon>Heligmosomidae</taxon>
        <taxon>Heligmosomoides</taxon>
    </lineage>
</organism>
<reference evidence="2 3" key="1">
    <citation type="submission" date="2018-11" db="EMBL/GenBank/DDBJ databases">
        <authorList>
            <consortium name="Pathogen Informatics"/>
        </authorList>
    </citation>
    <scope>NUCLEOTIDE SEQUENCE [LARGE SCALE GENOMIC DNA]</scope>
</reference>
<dbReference type="Proteomes" id="UP000050761">
    <property type="component" value="Unassembled WGS sequence"/>
</dbReference>
<dbReference type="OrthoDB" id="6284896at2759"/>
<sequence length="87" mass="9689">MVELGSRSPFGQSFDNSVFIVPAIVILFIVGQCLLCSSSCGLLSLSFAFAVMHEVPVFPLPLQFRWFQSAFLVEHIGAYRMFPPFTV</sequence>
<keyword evidence="1" id="KW-0812">Transmembrane</keyword>
<reference evidence="4" key="2">
    <citation type="submission" date="2019-09" db="UniProtKB">
        <authorList>
            <consortium name="WormBaseParasite"/>
        </authorList>
    </citation>
    <scope>IDENTIFICATION</scope>
</reference>
<evidence type="ECO:0000313" key="4">
    <source>
        <dbReference type="WBParaSite" id="HPBE_0001765401-mRNA-1"/>
    </source>
</evidence>
<dbReference type="EMBL" id="UZAH01030157">
    <property type="protein sequence ID" value="VDP09523.1"/>
    <property type="molecule type" value="Genomic_DNA"/>
</dbReference>
<evidence type="ECO:0000313" key="2">
    <source>
        <dbReference type="EMBL" id="VDP09523.1"/>
    </source>
</evidence>
<name>A0A183G7A9_HELPZ</name>
<evidence type="ECO:0000313" key="3">
    <source>
        <dbReference type="Proteomes" id="UP000050761"/>
    </source>
</evidence>
<accession>A0A183G7A9</accession>
<accession>A0A3P8EKJ8</accession>
<keyword evidence="3" id="KW-1185">Reference proteome</keyword>
<keyword evidence="1" id="KW-1133">Transmembrane helix</keyword>
<protein>
    <submittedName>
        <fullName evidence="4">Secreted protein</fullName>
    </submittedName>
</protein>
<gene>
    <name evidence="2" type="ORF">HPBE_LOCUS17653</name>
</gene>